<dbReference type="GO" id="GO:0016491">
    <property type="term" value="F:oxidoreductase activity"/>
    <property type="evidence" value="ECO:0007669"/>
    <property type="project" value="InterPro"/>
</dbReference>
<dbReference type="AlphaFoldDB" id="A0A316EGM2"/>
<evidence type="ECO:0000313" key="8">
    <source>
        <dbReference type="Proteomes" id="UP000245489"/>
    </source>
</evidence>
<dbReference type="InterPro" id="IPR050307">
    <property type="entry name" value="Sterol_Desaturase_Related"/>
</dbReference>
<gene>
    <name evidence="7" type="ORF">LV89_03515</name>
</gene>
<comment type="caution">
    <text evidence="7">The sequence shown here is derived from an EMBL/GenBank/DDBJ whole genome shotgun (WGS) entry which is preliminary data.</text>
</comment>
<dbReference type="RefSeq" id="WP_109744206.1">
    <property type="nucleotide sequence ID" value="NZ_QGGO01000021.1"/>
</dbReference>
<evidence type="ECO:0000256" key="4">
    <source>
        <dbReference type="ARBA" id="ARBA00023136"/>
    </source>
</evidence>
<dbReference type="GO" id="GO:0016020">
    <property type="term" value="C:membrane"/>
    <property type="evidence" value="ECO:0007669"/>
    <property type="project" value="UniProtKB-SubCell"/>
</dbReference>
<dbReference type="OrthoDB" id="9770329at2"/>
<feature type="transmembrane region" description="Helical" evidence="5">
    <location>
        <begin position="6"/>
        <end position="33"/>
    </location>
</feature>
<dbReference type="PANTHER" id="PTHR11863">
    <property type="entry name" value="STEROL DESATURASE"/>
    <property type="match status" value="1"/>
</dbReference>
<feature type="transmembrane region" description="Helical" evidence="5">
    <location>
        <begin position="53"/>
        <end position="75"/>
    </location>
</feature>
<feature type="transmembrane region" description="Helical" evidence="5">
    <location>
        <begin position="95"/>
        <end position="114"/>
    </location>
</feature>
<protein>
    <submittedName>
        <fullName evidence="7">Sterol desaturase/sphingolipid hydroxylase (Fatty acid hydroxylase superfamily)</fullName>
    </submittedName>
</protein>
<evidence type="ECO:0000256" key="2">
    <source>
        <dbReference type="ARBA" id="ARBA00022692"/>
    </source>
</evidence>
<feature type="domain" description="Fatty acid hydroxylase" evidence="6">
    <location>
        <begin position="102"/>
        <end position="236"/>
    </location>
</feature>
<proteinExistence type="predicted"/>
<name>A0A316EGM2_9BACT</name>
<evidence type="ECO:0000256" key="5">
    <source>
        <dbReference type="SAM" id="Phobius"/>
    </source>
</evidence>
<keyword evidence="8" id="KW-1185">Reference proteome</keyword>
<evidence type="ECO:0000256" key="1">
    <source>
        <dbReference type="ARBA" id="ARBA00004370"/>
    </source>
</evidence>
<evidence type="ECO:0000256" key="3">
    <source>
        <dbReference type="ARBA" id="ARBA00022989"/>
    </source>
</evidence>
<keyword evidence="4 5" id="KW-0472">Membrane</keyword>
<organism evidence="7 8">
    <name type="scientific">Arcicella aurantiaca</name>
    <dbReference type="NCBI Taxonomy" id="591202"/>
    <lineage>
        <taxon>Bacteria</taxon>
        <taxon>Pseudomonadati</taxon>
        <taxon>Bacteroidota</taxon>
        <taxon>Cytophagia</taxon>
        <taxon>Cytophagales</taxon>
        <taxon>Flectobacillaceae</taxon>
        <taxon>Arcicella</taxon>
    </lineage>
</organism>
<keyword evidence="3 5" id="KW-1133">Transmembrane helix</keyword>
<accession>A0A316EGM2</accession>
<dbReference type="Proteomes" id="UP000245489">
    <property type="component" value="Unassembled WGS sequence"/>
</dbReference>
<evidence type="ECO:0000259" key="6">
    <source>
        <dbReference type="Pfam" id="PF04116"/>
    </source>
</evidence>
<dbReference type="InterPro" id="IPR006694">
    <property type="entry name" value="Fatty_acid_hydroxylase"/>
</dbReference>
<sequence>METQLPFAIFIFLINFLRYLLVAGMAFFVFYYVFKNSKSFQKIQNRFPKTSDYLREFGSSFMSCVIFGIVGYIAYKTPFYPFSRAYNNINDYPIWYFWISILLMILLHDTYFYWTHRLIHHKALFKNFHALHHKSHNPSPWAAFAFDPMEAVINGCFQFVMMVIIPTHFNAVAIFYIISMVVNVYGHLGYEIYPKWFREHWLGRWINTSTAHNYHHHYGKGNYGFYFTFWDKIMETEQSK</sequence>
<dbReference type="GO" id="GO:0008610">
    <property type="term" value="P:lipid biosynthetic process"/>
    <property type="evidence" value="ECO:0007669"/>
    <property type="project" value="InterPro"/>
</dbReference>
<evidence type="ECO:0000313" key="7">
    <source>
        <dbReference type="EMBL" id="PWK22130.1"/>
    </source>
</evidence>
<dbReference type="EMBL" id="QGGO01000021">
    <property type="protein sequence ID" value="PWK22130.1"/>
    <property type="molecule type" value="Genomic_DNA"/>
</dbReference>
<dbReference type="Pfam" id="PF04116">
    <property type="entry name" value="FA_hydroxylase"/>
    <property type="match status" value="1"/>
</dbReference>
<keyword evidence="2 5" id="KW-0812">Transmembrane</keyword>
<reference evidence="7 8" key="1">
    <citation type="submission" date="2018-05" db="EMBL/GenBank/DDBJ databases">
        <title>Genomic Encyclopedia of Archaeal and Bacterial Type Strains, Phase II (KMG-II): from individual species to whole genera.</title>
        <authorList>
            <person name="Goeker M."/>
        </authorList>
    </citation>
    <scope>NUCLEOTIDE SEQUENCE [LARGE SCALE GENOMIC DNA]</scope>
    <source>
        <strain evidence="7 8">DSM 22214</strain>
    </source>
</reference>
<dbReference type="GO" id="GO:0005506">
    <property type="term" value="F:iron ion binding"/>
    <property type="evidence" value="ECO:0007669"/>
    <property type="project" value="InterPro"/>
</dbReference>
<comment type="subcellular location">
    <subcellularLocation>
        <location evidence="1">Membrane</location>
    </subcellularLocation>
</comment>